<dbReference type="AlphaFoldDB" id="A0A2M8KTD7"/>
<dbReference type="InterPro" id="IPR011009">
    <property type="entry name" value="Kinase-like_dom_sf"/>
</dbReference>
<comment type="caution">
    <text evidence="2">The sequence shown here is derived from an EMBL/GenBank/DDBJ whole genome shotgun (WGS) entry which is preliminary data.</text>
</comment>
<feature type="domain" description="Protein kinase" evidence="1">
    <location>
        <begin position="13"/>
        <end position="313"/>
    </location>
</feature>
<dbReference type="Gene3D" id="3.90.1200.10">
    <property type="match status" value="1"/>
</dbReference>
<dbReference type="InterPro" id="IPR000719">
    <property type="entry name" value="Prot_kinase_dom"/>
</dbReference>
<dbReference type="Proteomes" id="UP000229554">
    <property type="component" value="Unassembled WGS sequence"/>
</dbReference>
<reference evidence="3" key="1">
    <citation type="submission" date="2017-09" db="EMBL/GenBank/DDBJ databases">
        <title>Depth-based differentiation of microbial function through sediment-hosted aquifers and enrichment of novel symbionts in the deep terrestrial subsurface.</title>
        <authorList>
            <person name="Probst A.J."/>
            <person name="Ladd B."/>
            <person name="Jarett J.K."/>
            <person name="Geller-Mcgrath D.E."/>
            <person name="Sieber C.M.K."/>
            <person name="Emerson J.B."/>
            <person name="Anantharaman K."/>
            <person name="Thomas B.C."/>
            <person name="Malmstrom R."/>
            <person name="Stieglmeier M."/>
            <person name="Klingl A."/>
            <person name="Woyke T."/>
            <person name="Ryan C.M."/>
            <person name="Banfield J.F."/>
        </authorList>
    </citation>
    <scope>NUCLEOTIDE SEQUENCE [LARGE SCALE GENOMIC DNA]</scope>
</reference>
<protein>
    <recommendedName>
        <fullName evidence="1">Protein kinase domain-containing protein</fullName>
    </recommendedName>
</protein>
<dbReference type="GO" id="GO:0004672">
    <property type="term" value="F:protein kinase activity"/>
    <property type="evidence" value="ECO:0007669"/>
    <property type="project" value="InterPro"/>
</dbReference>
<organism evidence="2 3">
    <name type="scientific">Candidatus Roizmanbacteria bacterium CG10_big_fil_rev_8_21_14_0_10_39_6</name>
    <dbReference type="NCBI Taxonomy" id="1974853"/>
    <lineage>
        <taxon>Bacteria</taxon>
        <taxon>Candidatus Roizmaniibacteriota</taxon>
    </lineage>
</organism>
<proteinExistence type="predicted"/>
<evidence type="ECO:0000259" key="1">
    <source>
        <dbReference type="PROSITE" id="PS50011"/>
    </source>
</evidence>
<dbReference type="Pfam" id="PF01636">
    <property type="entry name" value="APH"/>
    <property type="match status" value="1"/>
</dbReference>
<dbReference type="EMBL" id="PFED01000038">
    <property type="protein sequence ID" value="PJE63186.1"/>
    <property type="molecule type" value="Genomic_DNA"/>
</dbReference>
<gene>
    <name evidence="2" type="ORF">COU88_00885</name>
</gene>
<name>A0A2M8KTD7_9BACT</name>
<dbReference type="PROSITE" id="PS50011">
    <property type="entry name" value="PROTEIN_KINASE_DOM"/>
    <property type="match status" value="1"/>
</dbReference>
<sequence length="313" mass="36137">MDKVTQLLKQIGKPNLKYLGKGMQSIVFEIDAQKVLKVYGEDIGVKNLLRLKTFYESLDTINISFETPLISEVKILNGLILVTEKRLLGTCPEKNFLQKMSQDELKDYSIKYLNALFEIKNIDTNFLQTAEPLDLSGQFFECKKYDNWIDLLTSNVERKYHESESNFIAQINNANQVYEKIKVRISQIQFNDQKLIHGDFCPANTMVDNKFTTLAVLDFGILTTVGDPIFDIALGWVFVDMYGEILTLDIKTYLEPMILERITLQEKERLYLYVLVYSFISANMYATNDPNDGHFQWCIQNLNNLDVLEKAGI</sequence>
<evidence type="ECO:0000313" key="2">
    <source>
        <dbReference type="EMBL" id="PJE63186.1"/>
    </source>
</evidence>
<evidence type="ECO:0000313" key="3">
    <source>
        <dbReference type="Proteomes" id="UP000229554"/>
    </source>
</evidence>
<accession>A0A2M8KTD7</accession>
<dbReference type="GO" id="GO:0005524">
    <property type="term" value="F:ATP binding"/>
    <property type="evidence" value="ECO:0007669"/>
    <property type="project" value="InterPro"/>
</dbReference>
<dbReference type="SUPFAM" id="SSF56112">
    <property type="entry name" value="Protein kinase-like (PK-like)"/>
    <property type="match status" value="1"/>
</dbReference>
<dbReference type="InterPro" id="IPR002575">
    <property type="entry name" value="Aminoglycoside_PTrfase"/>
</dbReference>